<dbReference type="Proteomes" id="UP000294564">
    <property type="component" value="Unassembled WGS sequence"/>
</dbReference>
<evidence type="ECO:0000256" key="2">
    <source>
        <dbReference type="PROSITE-ProRule" id="PRU00703"/>
    </source>
</evidence>
<evidence type="ECO:0000313" key="4">
    <source>
        <dbReference type="EMBL" id="TCP25217.1"/>
    </source>
</evidence>
<dbReference type="EMBL" id="SLXM01000004">
    <property type="protein sequence ID" value="TCP25217.1"/>
    <property type="molecule type" value="Genomic_DNA"/>
</dbReference>
<accession>A0A4R2NTM9</accession>
<dbReference type="AlphaFoldDB" id="A0A4R2NTM9"/>
<organism evidence="4 5">
    <name type="scientific">Tenacibaculum skagerrakense</name>
    <dbReference type="NCBI Taxonomy" id="186571"/>
    <lineage>
        <taxon>Bacteria</taxon>
        <taxon>Pseudomonadati</taxon>
        <taxon>Bacteroidota</taxon>
        <taxon>Flavobacteriia</taxon>
        <taxon>Flavobacteriales</taxon>
        <taxon>Flavobacteriaceae</taxon>
        <taxon>Tenacibaculum</taxon>
    </lineage>
</organism>
<keyword evidence="5" id="KW-1185">Reference proteome</keyword>
<dbReference type="PANTHER" id="PTHR43080">
    <property type="entry name" value="CBS DOMAIN-CONTAINING PROTEIN CBSX3, MITOCHONDRIAL"/>
    <property type="match status" value="1"/>
</dbReference>
<sequence length="134" mass="15262">MPITVIMSDNPITLNSDDDLTTAEELFRIHNIRHIPIVQGRKVIGMLSHTDLLRVSYKDSIEEYETEFDTVLNSEFTIEQVMTKNVSAVTTKTTIEEVATILSKREFHALPVLENEELIGIVTTTDLIQYLLNQ</sequence>
<proteinExistence type="predicted"/>
<feature type="domain" description="CBS" evidence="3">
    <location>
        <begin position="82"/>
        <end position="134"/>
    </location>
</feature>
<dbReference type="InterPro" id="IPR051257">
    <property type="entry name" value="Diverse_CBS-Domain"/>
</dbReference>
<reference evidence="4 5" key="1">
    <citation type="submission" date="2019-03" db="EMBL/GenBank/DDBJ databases">
        <title>Genomic Encyclopedia of Type Strains, Phase IV (KMG-IV): sequencing the most valuable type-strain genomes for metagenomic binning, comparative biology and taxonomic classification.</title>
        <authorList>
            <person name="Goeker M."/>
        </authorList>
    </citation>
    <scope>NUCLEOTIDE SEQUENCE [LARGE SCALE GENOMIC DNA]</scope>
    <source>
        <strain evidence="4 5">DSM 14836</strain>
    </source>
</reference>
<name>A0A4R2NTM9_9FLAO</name>
<dbReference type="Gene3D" id="3.10.580.10">
    <property type="entry name" value="CBS-domain"/>
    <property type="match status" value="1"/>
</dbReference>
<keyword evidence="1 2" id="KW-0129">CBS domain</keyword>
<dbReference type="InterPro" id="IPR046342">
    <property type="entry name" value="CBS_dom_sf"/>
</dbReference>
<comment type="caution">
    <text evidence="4">The sequence shown here is derived from an EMBL/GenBank/DDBJ whole genome shotgun (WGS) entry which is preliminary data.</text>
</comment>
<dbReference type="Pfam" id="PF00571">
    <property type="entry name" value="CBS"/>
    <property type="match status" value="2"/>
</dbReference>
<dbReference type="InterPro" id="IPR000644">
    <property type="entry name" value="CBS_dom"/>
</dbReference>
<dbReference type="RefSeq" id="WP_317128220.1">
    <property type="nucleotide sequence ID" value="NZ_SLXM01000004.1"/>
</dbReference>
<protein>
    <submittedName>
        <fullName evidence="4">CBS domain protein</fullName>
    </submittedName>
</protein>
<evidence type="ECO:0000259" key="3">
    <source>
        <dbReference type="PROSITE" id="PS51371"/>
    </source>
</evidence>
<dbReference type="SUPFAM" id="SSF54631">
    <property type="entry name" value="CBS-domain pair"/>
    <property type="match status" value="1"/>
</dbReference>
<dbReference type="PROSITE" id="PS51371">
    <property type="entry name" value="CBS"/>
    <property type="match status" value="2"/>
</dbReference>
<dbReference type="SMART" id="SM00116">
    <property type="entry name" value="CBS"/>
    <property type="match status" value="2"/>
</dbReference>
<evidence type="ECO:0000313" key="5">
    <source>
        <dbReference type="Proteomes" id="UP000294564"/>
    </source>
</evidence>
<gene>
    <name evidence="4" type="ORF">EV195_104250</name>
</gene>
<evidence type="ECO:0000256" key="1">
    <source>
        <dbReference type="ARBA" id="ARBA00023122"/>
    </source>
</evidence>
<dbReference type="PANTHER" id="PTHR43080:SF2">
    <property type="entry name" value="CBS DOMAIN-CONTAINING PROTEIN"/>
    <property type="match status" value="1"/>
</dbReference>
<feature type="domain" description="CBS" evidence="3">
    <location>
        <begin position="7"/>
        <end position="63"/>
    </location>
</feature>